<comment type="caution">
    <text evidence="1">The sequence shown here is derived from an EMBL/GenBank/DDBJ whole genome shotgun (WGS) entry which is preliminary data.</text>
</comment>
<dbReference type="Proteomes" id="UP000315295">
    <property type="component" value="Unassembled WGS sequence"/>
</dbReference>
<dbReference type="EMBL" id="VIEB01000514">
    <property type="protein sequence ID" value="TQD88188.1"/>
    <property type="molecule type" value="Genomic_DNA"/>
</dbReference>
<organism evidence="1 2">
    <name type="scientific">Malus baccata</name>
    <name type="common">Siberian crab apple</name>
    <name type="synonym">Pyrus baccata</name>
    <dbReference type="NCBI Taxonomy" id="106549"/>
    <lineage>
        <taxon>Eukaryota</taxon>
        <taxon>Viridiplantae</taxon>
        <taxon>Streptophyta</taxon>
        <taxon>Embryophyta</taxon>
        <taxon>Tracheophyta</taxon>
        <taxon>Spermatophyta</taxon>
        <taxon>Magnoliopsida</taxon>
        <taxon>eudicotyledons</taxon>
        <taxon>Gunneridae</taxon>
        <taxon>Pentapetalae</taxon>
        <taxon>rosids</taxon>
        <taxon>fabids</taxon>
        <taxon>Rosales</taxon>
        <taxon>Rosaceae</taxon>
        <taxon>Amygdaloideae</taxon>
        <taxon>Maleae</taxon>
        <taxon>Malus</taxon>
    </lineage>
</organism>
<evidence type="ECO:0000313" key="2">
    <source>
        <dbReference type="Proteomes" id="UP000315295"/>
    </source>
</evidence>
<sequence length="159" mass="18127">MQFQSGSPSPHIFRHVSLASRDVSTLSPKQERKERLEIFGVDKLPAALSCGAQIIRNDGIALHRCDAYGGEGTEKGLMHYDMRKAHSEFPVYVFAEAKAPPVKKKRRRRRVGAMCMVEIRVRVSGFRICKFAKGEAGEGRRGWRQMSKESRMVVLYWLM</sequence>
<keyword evidence="2" id="KW-1185">Reference proteome</keyword>
<gene>
    <name evidence="1" type="ORF">C1H46_026249</name>
</gene>
<dbReference type="AlphaFoldDB" id="A0A540LP64"/>
<name>A0A540LP64_MALBA</name>
<protein>
    <submittedName>
        <fullName evidence="1">Uncharacterized protein</fullName>
    </submittedName>
</protein>
<proteinExistence type="predicted"/>
<evidence type="ECO:0000313" key="1">
    <source>
        <dbReference type="EMBL" id="TQD88188.1"/>
    </source>
</evidence>
<accession>A0A540LP64</accession>
<reference evidence="1 2" key="1">
    <citation type="journal article" date="2019" name="G3 (Bethesda)">
        <title>Sequencing of a Wild Apple (Malus baccata) Genome Unravels the Differences Between Cultivated and Wild Apple Species Regarding Disease Resistance and Cold Tolerance.</title>
        <authorList>
            <person name="Chen X."/>
        </authorList>
    </citation>
    <scope>NUCLEOTIDE SEQUENCE [LARGE SCALE GENOMIC DNA]</scope>
    <source>
        <strain evidence="2">cv. Shandingzi</strain>
        <tissue evidence="1">Leaves</tissue>
    </source>
</reference>